<dbReference type="Gene3D" id="1.10.760.10">
    <property type="entry name" value="Cytochrome c-like domain"/>
    <property type="match status" value="2"/>
</dbReference>
<keyword evidence="4" id="KW-0249">Electron transport</keyword>
<evidence type="ECO:0000256" key="1">
    <source>
        <dbReference type="ARBA" id="ARBA00022448"/>
    </source>
</evidence>
<proteinExistence type="predicted"/>
<organism evidence="8 9">
    <name type="scientific">Solemya velum gill symbiont</name>
    <dbReference type="NCBI Taxonomy" id="2340"/>
    <lineage>
        <taxon>Bacteria</taxon>
        <taxon>Pseudomonadati</taxon>
        <taxon>Pseudomonadota</taxon>
        <taxon>Gammaproteobacteria</taxon>
        <taxon>sulfur-oxidizing symbionts</taxon>
    </lineage>
</organism>
<dbReference type="PANTHER" id="PTHR40942">
    <property type="match status" value="1"/>
</dbReference>
<reference evidence="8 9" key="1">
    <citation type="journal article" date="2014" name="BMC Genomics">
        <title>The genome of the intracellular bacterium of the coastal bivalve, Solemya velum: a blueprint for thriving in and out of symbiosis.</title>
        <authorList>
            <person name="Dmytrenko O."/>
            <person name="Russell S.L."/>
            <person name="Loo W.T."/>
            <person name="Fontanez K.M."/>
            <person name="Liao L."/>
            <person name="Roeselers G."/>
            <person name="Sharma R."/>
            <person name="Stewart F.J."/>
            <person name="Newton I.L."/>
            <person name="Woyke T."/>
            <person name="Wu D."/>
            <person name="Lang J.M."/>
            <person name="Eisen J.A."/>
            <person name="Cavanaugh C.M."/>
        </authorList>
    </citation>
    <scope>NUCLEOTIDE SEQUENCE [LARGE SCALE GENOMIC DNA]</scope>
    <source>
        <strain evidence="8 9">WH</strain>
    </source>
</reference>
<dbReference type="InterPro" id="IPR036909">
    <property type="entry name" value="Cyt_c-like_dom_sf"/>
</dbReference>
<dbReference type="Proteomes" id="UP000030856">
    <property type="component" value="Unassembled WGS sequence"/>
</dbReference>
<evidence type="ECO:0000256" key="3">
    <source>
        <dbReference type="ARBA" id="ARBA00022723"/>
    </source>
</evidence>
<protein>
    <submittedName>
        <fullName evidence="8">Cytochrome c5</fullName>
    </submittedName>
</protein>
<dbReference type="eggNOG" id="COG3245">
    <property type="taxonomic scope" value="Bacteria"/>
</dbReference>
<evidence type="ECO:0000256" key="5">
    <source>
        <dbReference type="ARBA" id="ARBA00023004"/>
    </source>
</evidence>
<dbReference type="PRINTS" id="PR00607">
    <property type="entry name" value="CYTCHROMECIE"/>
</dbReference>
<sequence>MSSQIDDKGFIRKVAFLAIISAFTVSITGCSSDEAEDNEMARKAIEERLAPVATVAVAGKSADDASAAPAAAKSGADIVASACAACHTTGVANAPKIGDNAAWQPRFDTGMDALMNSALNGKGAAMPARGGNPALTDDEIKAAVVHMLTESGIDADAPAAPAAAPEVPAEPAMLAAPAMPAAAPAMPAPAAPAMPAPAPEASATAGPDLAKGEAVYKSSCLACHGMGIAGAPKLGDANAWSARIPQGLDVLTQHAITGFAGSTGFMPAKGGNTSIPDADIAAAVAYMVSQSQ</sequence>
<evidence type="ECO:0000313" key="9">
    <source>
        <dbReference type="Proteomes" id="UP000030856"/>
    </source>
</evidence>
<evidence type="ECO:0000256" key="2">
    <source>
        <dbReference type="ARBA" id="ARBA00022617"/>
    </source>
</evidence>
<accession>A0A0B0HCF3</accession>
<dbReference type="Pfam" id="PF13442">
    <property type="entry name" value="Cytochrome_CBB3"/>
    <property type="match status" value="2"/>
</dbReference>
<name>A0A0B0HCF3_SOVGS</name>
<evidence type="ECO:0000259" key="7">
    <source>
        <dbReference type="PROSITE" id="PS51007"/>
    </source>
</evidence>
<dbReference type="InterPro" id="IPR009056">
    <property type="entry name" value="Cyt_c-like_dom"/>
</dbReference>
<dbReference type="GO" id="GO:0009055">
    <property type="term" value="F:electron transfer activity"/>
    <property type="evidence" value="ECO:0007669"/>
    <property type="project" value="InterPro"/>
</dbReference>
<dbReference type="STRING" id="2340.JV46_22890"/>
<keyword evidence="3 6" id="KW-0479">Metal-binding</keyword>
<dbReference type="SUPFAM" id="SSF46626">
    <property type="entry name" value="Cytochrome c"/>
    <property type="match status" value="2"/>
</dbReference>
<dbReference type="InterPro" id="IPR002323">
    <property type="entry name" value="Cyt_CIE"/>
</dbReference>
<keyword evidence="2 6" id="KW-0349">Heme</keyword>
<feature type="domain" description="Cytochrome c" evidence="7">
    <location>
        <begin position="70"/>
        <end position="151"/>
    </location>
</feature>
<dbReference type="GO" id="GO:0005506">
    <property type="term" value="F:iron ion binding"/>
    <property type="evidence" value="ECO:0007669"/>
    <property type="project" value="InterPro"/>
</dbReference>
<comment type="caution">
    <text evidence="8">The sequence shown here is derived from an EMBL/GenBank/DDBJ whole genome shotgun (WGS) entry which is preliminary data.</text>
</comment>
<dbReference type="OrthoDB" id="9814708at2"/>
<evidence type="ECO:0000256" key="4">
    <source>
        <dbReference type="ARBA" id="ARBA00022982"/>
    </source>
</evidence>
<feature type="domain" description="Cytochrome c" evidence="7">
    <location>
        <begin position="207"/>
        <end position="291"/>
    </location>
</feature>
<keyword evidence="9" id="KW-1185">Reference proteome</keyword>
<keyword evidence="5 6" id="KW-0408">Iron</keyword>
<evidence type="ECO:0000313" key="8">
    <source>
        <dbReference type="EMBL" id="KHF25564.1"/>
    </source>
</evidence>
<dbReference type="PANTHER" id="PTHR40942:SF4">
    <property type="entry name" value="CYTOCHROME C5"/>
    <property type="match status" value="1"/>
</dbReference>
<dbReference type="PATRIC" id="fig|2340.3.peg.86"/>
<dbReference type="GO" id="GO:0020037">
    <property type="term" value="F:heme binding"/>
    <property type="evidence" value="ECO:0007669"/>
    <property type="project" value="InterPro"/>
</dbReference>
<evidence type="ECO:0000256" key="6">
    <source>
        <dbReference type="PROSITE-ProRule" id="PRU00433"/>
    </source>
</evidence>
<keyword evidence="1" id="KW-0813">Transport</keyword>
<dbReference type="RefSeq" id="WP_052131921.1">
    <property type="nucleotide sequence ID" value="NZ_JRAA01000001.1"/>
</dbReference>
<dbReference type="PROSITE" id="PS51007">
    <property type="entry name" value="CYTC"/>
    <property type="match status" value="2"/>
</dbReference>
<gene>
    <name evidence="8" type="ORF">JV46_22890</name>
</gene>
<dbReference type="AlphaFoldDB" id="A0A0B0HCF3"/>
<dbReference type="EMBL" id="JRAA01000001">
    <property type="protein sequence ID" value="KHF25564.1"/>
    <property type="molecule type" value="Genomic_DNA"/>
</dbReference>